<evidence type="ECO:0000313" key="4">
    <source>
        <dbReference type="Proteomes" id="UP001419268"/>
    </source>
</evidence>
<keyword evidence="1" id="KW-0677">Repeat</keyword>
<evidence type="ECO:0008006" key="5">
    <source>
        <dbReference type="Google" id="ProtNLM"/>
    </source>
</evidence>
<dbReference type="Gene3D" id="1.25.40.10">
    <property type="entry name" value="Tetratricopeptide repeat domain"/>
    <property type="match status" value="2"/>
</dbReference>
<protein>
    <recommendedName>
        <fullName evidence="5">Pentatricopeptide repeat-containing protein</fullName>
    </recommendedName>
</protein>
<dbReference type="Pfam" id="PF20431">
    <property type="entry name" value="E_motif"/>
    <property type="match status" value="1"/>
</dbReference>
<keyword evidence="4" id="KW-1185">Reference proteome</keyword>
<feature type="repeat" description="PPR" evidence="2">
    <location>
        <begin position="123"/>
        <end position="157"/>
    </location>
</feature>
<feature type="repeat" description="PPR" evidence="2">
    <location>
        <begin position="22"/>
        <end position="56"/>
    </location>
</feature>
<dbReference type="NCBIfam" id="TIGR00756">
    <property type="entry name" value="PPR"/>
    <property type="match status" value="3"/>
</dbReference>
<dbReference type="Pfam" id="PF01535">
    <property type="entry name" value="PPR"/>
    <property type="match status" value="2"/>
</dbReference>
<dbReference type="InterPro" id="IPR002885">
    <property type="entry name" value="PPR_rpt"/>
</dbReference>
<proteinExistence type="predicted"/>
<dbReference type="GO" id="GO:0009451">
    <property type="term" value="P:RNA modification"/>
    <property type="evidence" value="ECO:0007669"/>
    <property type="project" value="InterPro"/>
</dbReference>
<dbReference type="PANTHER" id="PTHR47926:SF490">
    <property type="entry name" value="REPEAT-LIKE SUPERFAMILY PROTEIN, PUTATIVE-RELATED"/>
    <property type="match status" value="1"/>
</dbReference>
<organism evidence="3 4">
    <name type="scientific">Stephania cephalantha</name>
    <dbReference type="NCBI Taxonomy" id="152367"/>
    <lineage>
        <taxon>Eukaryota</taxon>
        <taxon>Viridiplantae</taxon>
        <taxon>Streptophyta</taxon>
        <taxon>Embryophyta</taxon>
        <taxon>Tracheophyta</taxon>
        <taxon>Spermatophyta</taxon>
        <taxon>Magnoliopsida</taxon>
        <taxon>Ranunculales</taxon>
        <taxon>Menispermaceae</taxon>
        <taxon>Menispermoideae</taxon>
        <taxon>Cissampelideae</taxon>
        <taxon>Stephania</taxon>
    </lineage>
</organism>
<dbReference type="EMBL" id="JBBNAG010000004">
    <property type="protein sequence ID" value="KAK9139384.1"/>
    <property type="molecule type" value="Genomic_DNA"/>
</dbReference>
<dbReference type="AlphaFoldDB" id="A0AAP0JT65"/>
<name>A0AAP0JT65_9MAGN</name>
<evidence type="ECO:0000256" key="2">
    <source>
        <dbReference type="PROSITE-ProRule" id="PRU00708"/>
    </source>
</evidence>
<dbReference type="FunFam" id="1.25.40.10:FF:001204">
    <property type="entry name" value="Pentatricopeptide (PPR) repeat protein-like"/>
    <property type="match status" value="1"/>
</dbReference>
<dbReference type="Proteomes" id="UP001419268">
    <property type="component" value="Unassembled WGS sequence"/>
</dbReference>
<dbReference type="InterPro" id="IPR046848">
    <property type="entry name" value="E_motif"/>
</dbReference>
<sequence>MYSSCGGMRVCRKVFDEMPQPDVVSWTVLIEGDRNAGRFDDALLAFEGMLVSGVLPNRVSMVNALSACAGSGALETGVWIHEYVKKNGWELDVILGTSLIDMYGKCGRIDVGLSVFEGMLEKNVFTWNSVIKGLALAKSGEEAVNWFLRMQEEGVKADEVTLLGVLCACSHSGLVETGLNIFYSMTGGRYGFSPGLKHYGCVVDLLGRAGRLEEAFAFIETMPFEPTKAMWGALVAGCRAQGDLELSTVAATKLVEMEPNNGAYIVLLSNLYAEMGRWGEAEKLRKLMKCRGIDKDSGYSFVELEHEKHVPELLAPL</sequence>
<gene>
    <name evidence="3" type="ORF">Scep_009065</name>
</gene>
<accession>A0AAP0JT65</accession>
<dbReference type="SUPFAM" id="SSF48452">
    <property type="entry name" value="TPR-like"/>
    <property type="match status" value="1"/>
</dbReference>
<dbReference type="PROSITE" id="PS51375">
    <property type="entry name" value="PPR"/>
    <property type="match status" value="2"/>
</dbReference>
<comment type="caution">
    <text evidence="3">The sequence shown here is derived from an EMBL/GenBank/DDBJ whole genome shotgun (WGS) entry which is preliminary data.</text>
</comment>
<dbReference type="PANTHER" id="PTHR47926">
    <property type="entry name" value="PENTATRICOPEPTIDE REPEAT-CONTAINING PROTEIN"/>
    <property type="match status" value="1"/>
</dbReference>
<dbReference type="InterPro" id="IPR046960">
    <property type="entry name" value="PPR_At4g14850-like_plant"/>
</dbReference>
<evidence type="ECO:0000256" key="1">
    <source>
        <dbReference type="ARBA" id="ARBA00022737"/>
    </source>
</evidence>
<reference evidence="3 4" key="1">
    <citation type="submission" date="2024-01" db="EMBL/GenBank/DDBJ databases">
        <title>Genome assemblies of Stephania.</title>
        <authorList>
            <person name="Yang L."/>
        </authorList>
    </citation>
    <scope>NUCLEOTIDE SEQUENCE [LARGE SCALE GENOMIC DNA]</scope>
    <source>
        <strain evidence="3">JXDWG</strain>
        <tissue evidence="3">Leaf</tissue>
    </source>
</reference>
<dbReference type="Pfam" id="PF13041">
    <property type="entry name" value="PPR_2"/>
    <property type="match status" value="1"/>
</dbReference>
<dbReference type="InterPro" id="IPR011990">
    <property type="entry name" value="TPR-like_helical_dom_sf"/>
</dbReference>
<evidence type="ECO:0000313" key="3">
    <source>
        <dbReference type="EMBL" id="KAK9139384.1"/>
    </source>
</evidence>
<dbReference type="GO" id="GO:0003723">
    <property type="term" value="F:RNA binding"/>
    <property type="evidence" value="ECO:0007669"/>
    <property type="project" value="InterPro"/>
</dbReference>